<gene>
    <name evidence="2" type="ordered locus">MA_1944</name>
</gene>
<reference evidence="2 3" key="1">
    <citation type="journal article" date="2002" name="Genome Res.">
        <title>The genome of Methanosarcina acetivorans reveals extensive metabolic and physiological diversity.</title>
        <authorList>
            <person name="Galagan J.E."/>
            <person name="Nusbaum C."/>
            <person name="Roy A."/>
            <person name="Endrizzi M.G."/>
            <person name="Macdonald P."/>
            <person name="FitzHugh W."/>
            <person name="Calvo S."/>
            <person name="Engels R."/>
            <person name="Smirnov S."/>
            <person name="Atnoor D."/>
            <person name="Brown A."/>
            <person name="Allen N."/>
            <person name="Naylor J."/>
            <person name="Stange-Thomann N."/>
            <person name="DeArellano K."/>
            <person name="Johnson R."/>
            <person name="Linton L."/>
            <person name="McEwan P."/>
            <person name="McKernan K."/>
            <person name="Talamas J."/>
            <person name="Tirrell A."/>
            <person name="Ye W."/>
            <person name="Zimmer A."/>
            <person name="Barber R.D."/>
            <person name="Cann I."/>
            <person name="Graham D.E."/>
            <person name="Grahame D.A."/>
            <person name="Guss A."/>
            <person name="Hedderich R."/>
            <person name="Ingram-Smith C."/>
            <person name="Kuettner C.H."/>
            <person name="Krzycki J.A."/>
            <person name="Leigh J.A."/>
            <person name="Li W."/>
            <person name="Liu J."/>
            <person name="Mukhopadhyay B."/>
            <person name="Reeve J.N."/>
            <person name="Smith K."/>
            <person name="Springer T.A."/>
            <person name="Umayam L.A."/>
            <person name="White O."/>
            <person name="White R.H."/>
            <person name="de Macario E.C."/>
            <person name="Ferry J.G."/>
            <person name="Jarrell K.F."/>
            <person name="Jing H."/>
            <person name="Macario A.J.L."/>
            <person name="Paulsen I."/>
            <person name="Pritchett M."/>
            <person name="Sowers K.R."/>
            <person name="Swanson R.V."/>
            <person name="Zinder S.H."/>
            <person name="Lander E."/>
            <person name="Metcalf W.W."/>
            <person name="Birren B."/>
        </authorList>
    </citation>
    <scope>NUCLEOTIDE SEQUENCE [LARGE SCALE GENOMIC DNA]</scope>
    <source>
        <strain evidence="3">ATCC 35395 / DSM 2834 / JCM 12185 / C2A</strain>
    </source>
</reference>
<dbReference type="RefSeq" id="WP_011021940.1">
    <property type="nucleotide sequence ID" value="NC_003552.1"/>
</dbReference>
<organism evidence="2 3">
    <name type="scientific">Methanosarcina acetivorans (strain ATCC 35395 / DSM 2834 / JCM 12185 / C2A)</name>
    <dbReference type="NCBI Taxonomy" id="188937"/>
    <lineage>
        <taxon>Archaea</taxon>
        <taxon>Methanobacteriati</taxon>
        <taxon>Methanobacteriota</taxon>
        <taxon>Stenosarchaea group</taxon>
        <taxon>Methanomicrobia</taxon>
        <taxon>Methanosarcinales</taxon>
        <taxon>Methanosarcinaceae</taxon>
        <taxon>Methanosarcina</taxon>
    </lineage>
</organism>
<dbReference type="PANTHER" id="PTHR20992:SF9">
    <property type="entry name" value="AT15442P-RELATED"/>
    <property type="match status" value="1"/>
</dbReference>
<dbReference type="InParanoid" id="Q8TPG8"/>
<dbReference type="NCBIfam" id="TIGR00341">
    <property type="entry name" value="TIGR00341 family protein"/>
    <property type="match status" value="1"/>
</dbReference>
<dbReference type="KEGG" id="mac:MA_1944"/>
<keyword evidence="1" id="KW-0812">Transmembrane</keyword>
<dbReference type="EMBL" id="AE010299">
    <property type="protein sequence ID" value="AAM05348.1"/>
    <property type="molecule type" value="Genomic_DNA"/>
</dbReference>
<dbReference type="GeneID" id="1473833"/>
<proteinExistence type="predicted"/>
<feature type="transmembrane region" description="Helical" evidence="1">
    <location>
        <begin position="314"/>
        <end position="336"/>
    </location>
</feature>
<feature type="transmembrane region" description="Helical" evidence="1">
    <location>
        <begin position="112"/>
        <end position="130"/>
    </location>
</feature>
<feature type="transmembrane region" description="Helical" evidence="1">
    <location>
        <begin position="136"/>
        <end position="158"/>
    </location>
</feature>
<keyword evidence="1" id="KW-0472">Membrane</keyword>
<accession>Q8TPG8</accession>
<feature type="transmembrane region" description="Helical" evidence="1">
    <location>
        <begin position="215"/>
        <end position="233"/>
    </location>
</feature>
<dbReference type="EnsemblBacteria" id="AAM05348">
    <property type="protein sequence ID" value="AAM05348"/>
    <property type="gene ID" value="MA_1944"/>
</dbReference>
<sequence length="445" mass="47073">MRIVQVLIPEGKRDSVLAVLDDEKIDYAVWDETGRGEFEALVQFPIPPIGVEPVMARLREAGISENAYTIVLSPETVVSSRLEALKKRYSGLRISREELIARAEDLAPATSTFYAFLVLSTIIATGGLLLNSAATIIGAMVVAPLMGPAISASVGTVINERELASRGIKLQVGGLLLAILVAALIGLLMKGTLLLPPDLDIRSIGQIAERTSPNFLSLFLALGSGLAGAISIMRGSGSTLVGVAIAVALVPPAATSGLGIAWGLYGVALTAGVLVLVNLLAINVSALILFWLSGFRPAEEKAVGHARAAVISRTAVLVVLIAILSIVLALVTYASFQTALVEQQVNQELEIMFEEPEYAEAGFILSGIINVDYKPGDILLEIIVDHIPTVPLQKKPVIVGFIVGYQAGEEIPPDIARIADERLKEATGKEVEVTVGFVVAQQTSY</sequence>
<dbReference type="PANTHER" id="PTHR20992">
    <property type="entry name" value="AT15442P-RELATED"/>
    <property type="match status" value="1"/>
</dbReference>
<protein>
    <recommendedName>
        <fullName evidence="4">TIGR00341 family protein</fullName>
    </recommendedName>
</protein>
<evidence type="ECO:0008006" key="4">
    <source>
        <dbReference type="Google" id="ProtNLM"/>
    </source>
</evidence>
<evidence type="ECO:0000256" key="1">
    <source>
        <dbReference type="SAM" id="Phobius"/>
    </source>
</evidence>
<dbReference type="STRING" id="188937.MA_1944"/>
<dbReference type="Proteomes" id="UP000002487">
    <property type="component" value="Chromosome"/>
</dbReference>
<dbReference type="AlphaFoldDB" id="Q8TPG8"/>
<evidence type="ECO:0000313" key="2">
    <source>
        <dbReference type="EMBL" id="AAM05348.1"/>
    </source>
</evidence>
<dbReference type="InterPro" id="IPR005240">
    <property type="entry name" value="DUF389"/>
</dbReference>
<dbReference type="HOGENOM" id="CLU_050976_1_1_2"/>
<feature type="transmembrane region" description="Helical" evidence="1">
    <location>
        <begin position="271"/>
        <end position="293"/>
    </location>
</feature>
<keyword evidence="3" id="KW-1185">Reference proteome</keyword>
<evidence type="ECO:0000313" key="3">
    <source>
        <dbReference type="Proteomes" id="UP000002487"/>
    </source>
</evidence>
<feature type="transmembrane region" description="Helical" evidence="1">
    <location>
        <begin position="170"/>
        <end position="195"/>
    </location>
</feature>
<name>Q8TPG8_METAC</name>
<dbReference type="OrthoDB" id="3266at2157"/>
<dbReference type="Pfam" id="PF04087">
    <property type="entry name" value="DUF389"/>
    <property type="match status" value="1"/>
</dbReference>
<keyword evidence="1" id="KW-1133">Transmembrane helix</keyword>
<feature type="transmembrane region" description="Helical" evidence="1">
    <location>
        <begin position="240"/>
        <end position="265"/>
    </location>
</feature>